<proteinExistence type="predicted"/>
<dbReference type="EMBL" id="VDEP01000104">
    <property type="protein sequence ID" value="KAA1131181.1"/>
    <property type="molecule type" value="Genomic_DNA"/>
</dbReference>
<evidence type="ECO:0000313" key="1">
    <source>
        <dbReference type="EMBL" id="KAA1131181.1"/>
    </source>
</evidence>
<accession>A0A5B0RZ51</accession>
<protein>
    <submittedName>
        <fullName evidence="1">Uncharacterized protein</fullName>
    </submittedName>
</protein>
<reference evidence="1 2" key="1">
    <citation type="submission" date="2019-05" db="EMBL/GenBank/DDBJ databases">
        <title>Emergence of the Ug99 lineage of the wheat stem rust pathogen through somatic hybridization.</title>
        <authorList>
            <person name="Li F."/>
            <person name="Upadhyaya N.M."/>
            <person name="Sperschneider J."/>
            <person name="Matny O."/>
            <person name="Nguyen-Phuc H."/>
            <person name="Mago R."/>
            <person name="Raley C."/>
            <person name="Miller M.E."/>
            <person name="Silverstein K.A.T."/>
            <person name="Henningsen E."/>
            <person name="Hirsch C.D."/>
            <person name="Visser B."/>
            <person name="Pretorius Z.A."/>
            <person name="Steffenson B.J."/>
            <person name="Schwessinger B."/>
            <person name="Dodds P.N."/>
            <person name="Figueroa M."/>
        </authorList>
    </citation>
    <scope>NUCLEOTIDE SEQUENCE [LARGE SCALE GENOMIC DNA]</scope>
    <source>
        <strain evidence="1 2">Ug99</strain>
    </source>
</reference>
<evidence type="ECO:0000313" key="2">
    <source>
        <dbReference type="Proteomes" id="UP000325313"/>
    </source>
</evidence>
<dbReference type="Proteomes" id="UP000325313">
    <property type="component" value="Unassembled WGS sequence"/>
</dbReference>
<name>A0A5B0RZ51_PUCGR</name>
<organism evidence="1 2">
    <name type="scientific">Puccinia graminis f. sp. tritici</name>
    <dbReference type="NCBI Taxonomy" id="56615"/>
    <lineage>
        <taxon>Eukaryota</taxon>
        <taxon>Fungi</taxon>
        <taxon>Dikarya</taxon>
        <taxon>Basidiomycota</taxon>
        <taxon>Pucciniomycotina</taxon>
        <taxon>Pucciniomycetes</taxon>
        <taxon>Pucciniales</taxon>
        <taxon>Pucciniaceae</taxon>
        <taxon>Puccinia</taxon>
    </lineage>
</organism>
<dbReference type="AlphaFoldDB" id="A0A5B0RZ51"/>
<sequence length="117" mass="13283">MLWRAKGWFNNESTQTAQLHAHGCFSLLQTSPDVAFAILFAIRCSPIRRCLYLPVSLFFTPLQSATAPGYPATLSNFRLTKSTILPTRLDFTFLYPRPSNFRKSPGEILATHSRHPR</sequence>
<comment type="caution">
    <text evidence="1">The sequence shown here is derived from an EMBL/GenBank/DDBJ whole genome shotgun (WGS) entry which is preliminary data.</text>
</comment>
<gene>
    <name evidence="1" type="ORF">PGTUg99_021758</name>
</gene>